<evidence type="ECO:0000313" key="19">
    <source>
        <dbReference type="Proteomes" id="UP000799767"/>
    </source>
</evidence>
<reference evidence="18" key="1">
    <citation type="journal article" date="2020" name="Stud. Mycol.">
        <title>101 Dothideomycetes genomes: a test case for predicting lifestyles and emergence of pathogens.</title>
        <authorList>
            <person name="Haridas S."/>
            <person name="Albert R."/>
            <person name="Binder M."/>
            <person name="Bloem J."/>
            <person name="Labutti K."/>
            <person name="Salamov A."/>
            <person name="Andreopoulos B."/>
            <person name="Baker S."/>
            <person name="Barry K."/>
            <person name="Bills G."/>
            <person name="Bluhm B."/>
            <person name="Cannon C."/>
            <person name="Castanera R."/>
            <person name="Culley D."/>
            <person name="Daum C."/>
            <person name="Ezra D."/>
            <person name="Gonzalez J."/>
            <person name="Henrissat B."/>
            <person name="Kuo A."/>
            <person name="Liang C."/>
            <person name="Lipzen A."/>
            <person name="Lutzoni F."/>
            <person name="Magnuson J."/>
            <person name="Mondo S."/>
            <person name="Nolan M."/>
            <person name="Ohm R."/>
            <person name="Pangilinan J."/>
            <person name="Park H.-J."/>
            <person name="Ramirez L."/>
            <person name="Alfaro M."/>
            <person name="Sun H."/>
            <person name="Tritt A."/>
            <person name="Yoshinaga Y."/>
            <person name="Zwiers L.-H."/>
            <person name="Turgeon B."/>
            <person name="Goodwin S."/>
            <person name="Spatafora J."/>
            <person name="Crous P."/>
            <person name="Grigoriev I."/>
        </authorList>
    </citation>
    <scope>NUCLEOTIDE SEQUENCE</scope>
    <source>
        <strain evidence="18">CBS 113389</strain>
    </source>
</reference>
<evidence type="ECO:0000256" key="3">
    <source>
        <dbReference type="ARBA" id="ARBA00008915"/>
    </source>
</evidence>
<dbReference type="GO" id="GO:0005743">
    <property type="term" value="C:mitochondrial inner membrane"/>
    <property type="evidence" value="ECO:0007669"/>
    <property type="project" value="UniProtKB-SubCell"/>
</dbReference>
<accession>A0A6A6Q486</accession>
<dbReference type="PANTHER" id="PTHR40637">
    <property type="entry name" value="ESSS SUBUNIT OF NADH:UBIQUINONE OXIDOREDUCTASE (COMPLEX I) PROTEIN"/>
    <property type="match status" value="1"/>
</dbReference>
<dbReference type="Proteomes" id="UP000799767">
    <property type="component" value="Unassembled WGS sequence"/>
</dbReference>
<comment type="subunit">
    <text evidence="16">Complex I is composed of 45 different subunits. Interacts with BCAP31.</text>
</comment>
<evidence type="ECO:0000256" key="14">
    <source>
        <dbReference type="ARBA" id="ARBA00030753"/>
    </source>
</evidence>
<evidence type="ECO:0000256" key="2">
    <source>
        <dbReference type="ARBA" id="ARBA00004434"/>
    </source>
</evidence>
<keyword evidence="5" id="KW-0813">Transport</keyword>
<evidence type="ECO:0000256" key="11">
    <source>
        <dbReference type="ARBA" id="ARBA00022989"/>
    </source>
</evidence>
<keyword evidence="6" id="KW-0679">Respiratory chain</keyword>
<protein>
    <recommendedName>
        <fullName evidence="4">NADH dehydrogenase [ubiquinone] 1 beta subcomplex subunit 11, mitochondrial</fullName>
    </recommendedName>
    <alternativeName>
        <fullName evidence="15">Complex I-ESSS</fullName>
    </alternativeName>
    <alternativeName>
        <fullName evidence="14">NADH-ubiquinone oxidoreductase ESSS subunit</fullName>
    </alternativeName>
</protein>
<dbReference type="Pfam" id="PF10183">
    <property type="entry name" value="ESSS"/>
    <property type="match status" value="1"/>
</dbReference>
<dbReference type="InterPro" id="IPR019329">
    <property type="entry name" value="NADH_UbQ_OxRdtase_ESSS_su"/>
</dbReference>
<keyword evidence="19" id="KW-1185">Reference proteome</keyword>
<dbReference type="EMBL" id="MU001632">
    <property type="protein sequence ID" value="KAF2486804.1"/>
    <property type="molecule type" value="Genomic_DNA"/>
</dbReference>
<evidence type="ECO:0000256" key="13">
    <source>
        <dbReference type="ARBA" id="ARBA00023136"/>
    </source>
</evidence>
<dbReference type="AlphaFoldDB" id="A0A6A6Q486"/>
<keyword evidence="12" id="KW-0496">Mitochondrion</keyword>
<evidence type="ECO:0000256" key="10">
    <source>
        <dbReference type="ARBA" id="ARBA00022982"/>
    </source>
</evidence>
<gene>
    <name evidence="18" type="ORF">BDY17DRAFT_292141</name>
</gene>
<keyword evidence="7" id="KW-0812">Transmembrane</keyword>
<comment type="similarity">
    <text evidence="3">Belongs to the complex I NDUFB11 subunit family.</text>
</comment>
<comment type="function">
    <text evidence="1">Accessory subunit of the mitochondrial membrane respiratory chain NADH dehydrogenase (Complex I), that is believed not to be involved in catalysis. Complex I functions in the transfer of electrons from NADH to the respiratory chain. The immediate electron acceptor for the enzyme is believed to be ubiquinone.</text>
</comment>
<organism evidence="18 19">
    <name type="scientific">Neohortaea acidophila</name>
    <dbReference type="NCBI Taxonomy" id="245834"/>
    <lineage>
        <taxon>Eukaryota</taxon>
        <taxon>Fungi</taxon>
        <taxon>Dikarya</taxon>
        <taxon>Ascomycota</taxon>
        <taxon>Pezizomycotina</taxon>
        <taxon>Dothideomycetes</taxon>
        <taxon>Dothideomycetidae</taxon>
        <taxon>Mycosphaerellales</taxon>
        <taxon>Teratosphaeriaceae</taxon>
        <taxon>Neohortaea</taxon>
    </lineage>
</organism>
<keyword evidence="11" id="KW-1133">Transmembrane helix</keyword>
<evidence type="ECO:0000256" key="15">
    <source>
        <dbReference type="ARBA" id="ARBA00031387"/>
    </source>
</evidence>
<keyword evidence="10" id="KW-0249">Electron transport</keyword>
<comment type="subcellular location">
    <subcellularLocation>
        <location evidence="2">Mitochondrion inner membrane</location>
        <topology evidence="2">Single-pass membrane protein</topology>
    </subcellularLocation>
</comment>
<evidence type="ECO:0000256" key="7">
    <source>
        <dbReference type="ARBA" id="ARBA00022692"/>
    </source>
</evidence>
<name>A0A6A6Q486_9PEZI</name>
<dbReference type="PANTHER" id="PTHR40637:SF1">
    <property type="entry name" value="ESSS SUBUNIT OF NADH:UBIQUINONE OXIDOREDUCTASE (COMPLEX I) PROTEIN"/>
    <property type="match status" value="1"/>
</dbReference>
<evidence type="ECO:0000313" key="18">
    <source>
        <dbReference type="EMBL" id="KAF2486804.1"/>
    </source>
</evidence>
<keyword evidence="9" id="KW-0809">Transit peptide</keyword>
<evidence type="ECO:0000256" key="5">
    <source>
        <dbReference type="ARBA" id="ARBA00022448"/>
    </source>
</evidence>
<evidence type="ECO:0000256" key="9">
    <source>
        <dbReference type="ARBA" id="ARBA00022946"/>
    </source>
</evidence>
<proteinExistence type="inferred from homology"/>
<dbReference type="GeneID" id="54473773"/>
<feature type="compositionally biased region" description="Polar residues" evidence="17">
    <location>
        <begin position="26"/>
        <end position="41"/>
    </location>
</feature>
<sequence length="126" mass="13995">MPLLRPNPRLLLTSSRARLQILPNLAQQTAHPRPLTSTSPRSAGDAHGHESQYDAPGGWLFGVKPGEKYENEGWENIFVYGFVGTLLFGVVGYCYKPDTSIQTWALEEARRRLEAEGILADPDTKS</sequence>
<keyword evidence="8" id="KW-0999">Mitochondrion inner membrane</keyword>
<dbReference type="RefSeq" id="XP_033593373.1">
    <property type="nucleotide sequence ID" value="XM_033732771.1"/>
</dbReference>
<feature type="region of interest" description="Disordered" evidence="17">
    <location>
        <begin position="26"/>
        <end position="56"/>
    </location>
</feature>
<keyword evidence="18" id="KW-0830">Ubiquinone</keyword>
<evidence type="ECO:0000256" key="1">
    <source>
        <dbReference type="ARBA" id="ARBA00003195"/>
    </source>
</evidence>
<keyword evidence="13" id="KW-0472">Membrane</keyword>
<evidence type="ECO:0000256" key="4">
    <source>
        <dbReference type="ARBA" id="ARBA00018632"/>
    </source>
</evidence>
<evidence type="ECO:0000256" key="12">
    <source>
        <dbReference type="ARBA" id="ARBA00023128"/>
    </source>
</evidence>
<evidence type="ECO:0000256" key="16">
    <source>
        <dbReference type="ARBA" id="ARBA00046528"/>
    </source>
</evidence>
<dbReference type="OrthoDB" id="2147978at2759"/>
<evidence type="ECO:0000256" key="17">
    <source>
        <dbReference type="SAM" id="MobiDB-lite"/>
    </source>
</evidence>
<evidence type="ECO:0000256" key="8">
    <source>
        <dbReference type="ARBA" id="ARBA00022792"/>
    </source>
</evidence>
<evidence type="ECO:0000256" key="6">
    <source>
        <dbReference type="ARBA" id="ARBA00022660"/>
    </source>
</evidence>